<feature type="signal peptide" evidence="1">
    <location>
        <begin position="1"/>
        <end position="20"/>
    </location>
</feature>
<dbReference type="Proteomes" id="UP001238540">
    <property type="component" value="Unassembled WGS sequence"/>
</dbReference>
<sequence>MKLKQLISCIALCVTSSAFANTSTYVYCGLPDGSDWDWLLDHNDNYTTIEGQWGRVTQPSGRYFNVFRVTEAVFEAKAFSCPAAISPNGRQRHLTLGNIRNHQADGSRYFIDAYRTYYHNGTSRVEDNFQLRV</sequence>
<proteinExistence type="predicted"/>
<keyword evidence="1" id="KW-0732">Signal</keyword>
<protein>
    <submittedName>
        <fullName evidence="2">Uncharacterized protein</fullName>
    </submittedName>
</protein>
<feature type="chain" id="PRO_5047020820" evidence="1">
    <location>
        <begin position="21"/>
        <end position="133"/>
    </location>
</feature>
<accession>A0ABT8C3C0</accession>
<evidence type="ECO:0000313" key="2">
    <source>
        <dbReference type="EMBL" id="MDN3612710.1"/>
    </source>
</evidence>
<evidence type="ECO:0000313" key="3">
    <source>
        <dbReference type="Proteomes" id="UP001238540"/>
    </source>
</evidence>
<comment type="caution">
    <text evidence="2">The sequence shown here is derived from an EMBL/GenBank/DDBJ whole genome shotgun (WGS) entry which is preliminary data.</text>
</comment>
<dbReference type="EMBL" id="JAUFQC010000031">
    <property type="protein sequence ID" value="MDN3612710.1"/>
    <property type="molecule type" value="Genomic_DNA"/>
</dbReference>
<organism evidence="2 3">
    <name type="scientific">Vibrio ostreicida</name>
    <dbReference type="NCBI Taxonomy" id="526588"/>
    <lineage>
        <taxon>Bacteria</taxon>
        <taxon>Pseudomonadati</taxon>
        <taxon>Pseudomonadota</taxon>
        <taxon>Gammaproteobacteria</taxon>
        <taxon>Vibrionales</taxon>
        <taxon>Vibrionaceae</taxon>
        <taxon>Vibrio</taxon>
    </lineage>
</organism>
<reference evidence="3" key="1">
    <citation type="journal article" date="2019" name="Int. J. Syst. Evol. Microbiol.">
        <title>The Global Catalogue of Microorganisms (GCM) 10K type strain sequencing project: providing services to taxonomists for standard genome sequencing and annotation.</title>
        <authorList>
            <consortium name="The Broad Institute Genomics Platform"/>
            <consortium name="The Broad Institute Genome Sequencing Center for Infectious Disease"/>
            <person name="Wu L."/>
            <person name="Ma J."/>
        </authorList>
    </citation>
    <scope>NUCLEOTIDE SEQUENCE [LARGE SCALE GENOMIC DNA]</scope>
    <source>
        <strain evidence="3">CECT 7398</strain>
    </source>
</reference>
<dbReference type="RefSeq" id="WP_290313460.1">
    <property type="nucleotide sequence ID" value="NZ_JAUFQC010000031.1"/>
</dbReference>
<name>A0ABT8C3C0_9VIBR</name>
<gene>
    <name evidence="2" type="ORF">QWZ16_24365</name>
</gene>
<evidence type="ECO:0000256" key="1">
    <source>
        <dbReference type="SAM" id="SignalP"/>
    </source>
</evidence>
<keyword evidence="3" id="KW-1185">Reference proteome</keyword>